<gene>
    <name evidence="1" type="ORF">KRR39_11100</name>
</gene>
<keyword evidence="2" id="KW-1185">Reference proteome</keyword>
<evidence type="ECO:0000313" key="1">
    <source>
        <dbReference type="EMBL" id="QWZ10525.1"/>
    </source>
</evidence>
<protein>
    <submittedName>
        <fullName evidence="1">4-amino-4-deoxy-L-arabinose transferase</fullName>
    </submittedName>
</protein>
<accession>A0A975T2Q5</accession>
<dbReference type="KEGG" id="nps:KRR39_11100"/>
<dbReference type="GO" id="GO:0016740">
    <property type="term" value="F:transferase activity"/>
    <property type="evidence" value="ECO:0007669"/>
    <property type="project" value="UniProtKB-KW"/>
</dbReference>
<organism evidence="1 2">
    <name type="scientific">Nocardioides panacis</name>
    <dbReference type="NCBI Taxonomy" id="2849501"/>
    <lineage>
        <taxon>Bacteria</taxon>
        <taxon>Bacillati</taxon>
        <taxon>Actinomycetota</taxon>
        <taxon>Actinomycetes</taxon>
        <taxon>Propionibacteriales</taxon>
        <taxon>Nocardioidaceae</taxon>
        <taxon>Nocardioides</taxon>
    </lineage>
</organism>
<keyword evidence="1" id="KW-0808">Transferase</keyword>
<reference evidence="1" key="1">
    <citation type="submission" date="2021-06" db="EMBL/GenBank/DDBJ databases">
        <title>Complete genome sequence of Nocardioides sp. G188.</title>
        <authorList>
            <person name="Im W.-T."/>
        </authorList>
    </citation>
    <scope>NUCLEOTIDE SEQUENCE</scope>
    <source>
        <strain evidence="1">G188</strain>
    </source>
</reference>
<evidence type="ECO:0000313" key="2">
    <source>
        <dbReference type="Proteomes" id="UP000683575"/>
    </source>
</evidence>
<proteinExistence type="predicted"/>
<dbReference type="AlphaFoldDB" id="A0A975T2Q5"/>
<sequence length="187" mass="19894">MVAAVLAAPATLGAGRLVCVDGPSGAGKTTLAAALDRGFRDALRPGGRSQVLHLDNVYEGWDGLAAGMATVAASVVAPLRAGAPGRYRRFDWHAMAWAEERTLPPCDVLVLEGVGAWSSAIRDAVTCLVWVETPPALRLERGVARDGEALRPRLLAWRAQEEAMYAAERTREHADVVVDGQTGTVRK</sequence>
<dbReference type="Proteomes" id="UP000683575">
    <property type="component" value="Chromosome"/>
</dbReference>
<dbReference type="EMBL" id="CP077062">
    <property type="protein sequence ID" value="QWZ10525.1"/>
    <property type="molecule type" value="Genomic_DNA"/>
</dbReference>
<name>A0A975T2Q5_9ACTN</name>